<dbReference type="STRING" id="311410.LA5095_06062"/>
<keyword evidence="2" id="KW-0238">DNA-binding</keyword>
<dbReference type="Pfam" id="PF13412">
    <property type="entry name" value="HTH_24"/>
    <property type="match status" value="1"/>
</dbReference>
<dbReference type="InterPro" id="IPR000485">
    <property type="entry name" value="AsnC-type_HTH_dom"/>
</dbReference>
<dbReference type="GO" id="GO:0043200">
    <property type="term" value="P:response to amino acid"/>
    <property type="evidence" value="ECO:0007669"/>
    <property type="project" value="TreeGrafter"/>
</dbReference>
<dbReference type="InterPro" id="IPR019887">
    <property type="entry name" value="Tscrpt_reg_AsnC/Lrp_C"/>
</dbReference>
<dbReference type="SMART" id="SM00344">
    <property type="entry name" value="HTH_ASNC"/>
    <property type="match status" value="1"/>
</dbReference>
<dbReference type="InterPro" id="IPR036390">
    <property type="entry name" value="WH_DNA-bd_sf"/>
</dbReference>
<evidence type="ECO:0000256" key="3">
    <source>
        <dbReference type="ARBA" id="ARBA00023163"/>
    </source>
</evidence>
<dbReference type="Gene3D" id="3.30.70.920">
    <property type="match status" value="1"/>
</dbReference>
<dbReference type="PROSITE" id="PS50956">
    <property type="entry name" value="HTH_ASNC_2"/>
    <property type="match status" value="1"/>
</dbReference>
<dbReference type="SUPFAM" id="SSF54909">
    <property type="entry name" value="Dimeric alpha+beta barrel"/>
    <property type="match status" value="1"/>
</dbReference>
<dbReference type="PANTHER" id="PTHR30154">
    <property type="entry name" value="LEUCINE-RESPONSIVE REGULATORY PROTEIN"/>
    <property type="match status" value="1"/>
</dbReference>
<dbReference type="Gene3D" id="1.10.10.10">
    <property type="entry name" value="Winged helix-like DNA-binding domain superfamily/Winged helix DNA-binding domain"/>
    <property type="match status" value="1"/>
</dbReference>
<dbReference type="EMBL" id="CXWC01000005">
    <property type="protein sequence ID" value="CTQ69104.1"/>
    <property type="molecule type" value="Genomic_DNA"/>
</dbReference>
<dbReference type="SUPFAM" id="SSF46785">
    <property type="entry name" value="Winged helix' DNA-binding domain"/>
    <property type="match status" value="1"/>
</dbReference>
<dbReference type="PANTHER" id="PTHR30154:SF34">
    <property type="entry name" value="TRANSCRIPTIONAL REGULATOR AZLB"/>
    <property type="match status" value="1"/>
</dbReference>
<dbReference type="InterPro" id="IPR011008">
    <property type="entry name" value="Dimeric_a/b-barrel"/>
</dbReference>
<dbReference type="CDD" id="cd00090">
    <property type="entry name" value="HTH_ARSR"/>
    <property type="match status" value="1"/>
</dbReference>
<dbReference type="PRINTS" id="PR00033">
    <property type="entry name" value="HTHASNC"/>
</dbReference>
<dbReference type="GO" id="GO:0043565">
    <property type="term" value="F:sequence-specific DNA binding"/>
    <property type="evidence" value="ECO:0007669"/>
    <property type="project" value="InterPro"/>
</dbReference>
<keyword evidence="1" id="KW-0805">Transcription regulation</keyword>
<accession>A0A0M7B241</accession>
<proteinExistence type="predicted"/>
<dbReference type="GO" id="GO:0006355">
    <property type="term" value="P:regulation of DNA-templated transcription"/>
    <property type="evidence" value="ECO:0007669"/>
    <property type="project" value="UniProtKB-ARBA"/>
</dbReference>
<dbReference type="GO" id="GO:0005829">
    <property type="term" value="C:cytosol"/>
    <property type="evidence" value="ECO:0007669"/>
    <property type="project" value="TreeGrafter"/>
</dbReference>
<evidence type="ECO:0000259" key="4">
    <source>
        <dbReference type="PROSITE" id="PS50956"/>
    </source>
</evidence>
<evidence type="ECO:0000256" key="2">
    <source>
        <dbReference type="ARBA" id="ARBA00023125"/>
    </source>
</evidence>
<keyword evidence="3" id="KW-0804">Transcription</keyword>
<dbReference type="OrthoDB" id="7856348at2"/>
<reference evidence="6" key="1">
    <citation type="submission" date="2015-07" db="EMBL/GenBank/DDBJ databases">
        <authorList>
            <person name="Rodrigo-Torres Lidia"/>
            <person name="Arahal R.David."/>
        </authorList>
    </citation>
    <scope>NUCLEOTIDE SEQUENCE [LARGE SCALE GENOMIC DNA]</scope>
    <source>
        <strain evidence="6">CECT 5096</strain>
    </source>
</reference>
<feature type="domain" description="HTH asnC-type" evidence="4">
    <location>
        <begin position="1"/>
        <end position="62"/>
    </location>
</feature>
<sequence>MDDKDLEILRLVQRDARLTADTISQEIGLSSPAVQKRLKRLRESGVIERDIAVLSPSRLGREMTIIVDVILERESRRHLDEFKRKMRSARCVQQCYYTTGEADFTLILTVRDIKEYEEFTQEHFFDESNISRFRTSVVMDRVKVSLDVL</sequence>
<dbReference type="AlphaFoldDB" id="A0A0M7B241"/>
<evidence type="ECO:0000256" key="1">
    <source>
        <dbReference type="ARBA" id="ARBA00023015"/>
    </source>
</evidence>
<evidence type="ECO:0000313" key="6">
    <source>
        <dbReference type="Proteomes" id="UP000049983"/>
    </source>
</evidence>
<gene>
    <name evidence="5" type="primary">lrp_5</name>
    <name evidence="5" type="ORF">LA5096_02024</name>
</gene>
<dbReference type="InterPro" id="IPR036388">
    <property type="entry name" value="WH-like_DNA-bd_sf"/>
</dbReference>
<keyword evidence="6" id="KW-1185">Reference proteome</keyword>
<dbReference type="RefSeq" id="WP_029062999.1">
    <property type="nucleotide sequence ID" value="NZ_CANKXR010000012.1"/>
</dbReference>
<dbReference type="Proteomes" id="UP000049983">
    <property type="component" value="Unassembled WGS sequence"/>
</dbReference>
<evidence type="ECO:0000313" key="5">
    <source>
        <dbReference type="EMBL" id="CTQ69104.1"/>
    </source>
</evidence>
<dbReference type="Pfam" id="PF01037">
    <property type="entry name" value="AsnC_trans_reg"/>
    <property type="match status" value="1"/>
</dbReference>
<name>A0A0M7B241_9HYPH</name>
<dbReference type="InterPro" id="IPR011991">
    <property type="entry name" value="ArsR-like_HTH"/>
</dbReference>
<protein>
    <submittedName>
        <fullName evidence="5">Leucine-responsive regulatory protein</fullName>
    </submittedName>
</protein>
<dbReference type="GeneID" id="97669422"/>
<organism evidence="5 6">
    <name type="scientific">Roseibium album</name>
    <dbReference type="NCBI Taxonomy" id="311410"/>
    <lineage>
        <taxon>Bacteria</taxon>
        <taxon>Pseudomonadati</taxon>
        <taxon>Pseudomonadota</taxon>
        <taxon>Alphaproteobacteria</taxon>
        <taxon>Hyphomicrobiales</taxon>
        <taxon>Stappiaceae</taxon>
        <taxon>Roseibium</taxon>
    </lineage>
</organism>
<dbReference type="InterPro" id="IPR019888">
    <property type="entry name" value="Tscrpt_reg_AsnC-like"/>
</dbReference>